<dbReference type="EMBL" id="PP511772">
    <property type="protein sequence ID" value="XCD07246.1"/>
    <property type="molecule type" value="Genomic_DNA"/>
</dbReference>
<sequence>MKVQVIGKRVLDFTDDMGNHINGTQVFLSYPSKDFEGVQVDKIFLAHNVINPGSLMVGGTYQAEYNHSGKLMSFSAIK</sequence>
<accession>A0AAU8B5B1</accession>
<reference evidence="1" key="1">
    <citation type="submission" date="2024-03" db="EMBL/GenBank/DDBJ databases">
        <title>Diverse circular DNA viruses in blood, oral, and fecal samples of captive lemurs.</title>
        <authorList>
            <person name="Paietta E.N."/>
            <person name="Kraberger S."/>
            <person name="Lund M.C."/>
            <person name="Custer J.M."/>
            <person name="Vargas K.M."/>
            <person name="Ehmke E.E."/>
            <person name="Yoder A.D."/>
            <person name="Varsani A."/>
        </authorList>
    </citation>
    <scope>NUCLEOTIDE SEQUENCE</scope>
    <source>
        <strain evidence="1">Duke_26_121</strain>
    </source>
</reference>
<name>A0AAU8B5B1_9VIRU</name>
<protein>
    <submittedName>
        <fullName evidence="1">Uncharacterized protein</fullName>
    </submittedName>
</protein>
<proteinExistence type="predicted"/>
<evidence type="ECO:0000313" key="1">
    <source>
        <dbReference type="EMBL" id="XCD07246.1"/>
    </source>
</evidence>
<organism evidence="1">
    <name type="scientific">Dulem virus 75</name>
    <dbReference type="NCBI Taxonomy" id="3145786"/>
    <lineage>
        <taxon>Viruses</taxon>
        <taxon>Monodnaviria</taxon>
        <taxon>Loebvirae</taxon>
        <taxon>Hofneiviricota</taxon>
        <taxon>Faserviricetes</taxon>
        <taxon>Tubulavirales</taxon>
        <taxon>Inoviridae</taxon>
        <taxon>Inovirus</taxon>
    </lineage>
</organism>